<dbReference type="Proteomes" id="UP000792457">
    <property type="component" value="Unassembled WGS sequence"/>
</dbReference>
<gene>
    <name evidence="1" type="ORF">J437_LFUL005445</name>
</gene>
<proteinExistence type="predicted"/>
<accession>A0A8K0NX18</accession>
<dbReference type="EMBL" id="KZ308213">
    <property type="protein sequence ID" value="KAG8224842.1"/>
    <property type="molecule type" value="Genomic_DNA"/>
</dbReference>
<dbReference type="OrthoDB" id="6625953at2759"/>
<organism evidence="1 2">
    <name type="scientific">Ladona fulva</name>
    <name type="common">Scarce chaser dragonfly</name>
    <name type="synonym">Libellula fulva</name>
    <dbReference type="NCBI Taxonomy" id="123851"/>
    <lineage>
        <taxon>Eukaryota</taxon>
        <taxon>Metazoa</taxon>
        <taxon>Ecdysozoa</taxon>
        <taxon>Arthropoda</taxon>
        <taxon>Hexapoda</taxon>
        <taxon>Insecta</taxon>
        <taxon>Pterygota</taxon>
        <taxon>Palaeoptera</taxon>
        <taxon>Odonata</taxon>
        <taxon>Epiprocta</taxon>
        <taxon>Anisoptera</taxon>
        <taxon>Libelluloidea</taxon>
        <taxon>Libellulidae</taxon>
        <taxon>Ladona</taxon>
    </lineage>
</organism>
<keyword evidence="2" id="KW-1185">Reference proteome</keyword>
<sequence length="66" mass="7686">MNKKGKLENVKREMERYNISILGLSEVRWEGEGEFESRKYKITYKGGEKNDDIPMSIHSLLSPLLV</sequence>
<reference evidence="1" key="2">
    <citation type="submission" date="2017-10" db="EMBL/GenBank/DDBJ databases">
        <title>Ladona fulva Genome sequencing and assembly.</title>
        <authorList>
            <person name="Murali S."/>
            <person name="Richards S."/>
            <person name="Bandaranaike D."/>
            <person name="Bellair M."/>
            <person name="Blankenburg K."/>
            <person name="Chao H."/>
            <person name="Dinh H."/>
            <person name="Doddapaneni H."/>
            <person name="Dugan-Rocha S."/>
            <person name="Elkadiri S."/>
            <person name="Gnanaolivu R."/>
            <person name="Hernandez B."/>
            <person name="Skinner E."/>
            <person name="Javaid M."/>
            <person name="Lee S."/>
            <person name="Li M."/>
            <person name="Ming W."/>
            <person name="Munidasa M."/>
            <person name="Muniz J."/>
            <person name="Nguyen L."/>
            <person name="Hughes D."/>
            <person name="Osuji N."/>
            <person name="Pu L.-L."/>
            <person name="Puazo M."/>
            <person name="Qu C."/>
            <person name="Quiroz J."/>
            <person name="Raj R."/>
            <person name="Weissenberger G."/>
            <person name="Xin Y."/>
            <person name="Zou X."/>
            <person name="Han Y."/>
            <person name="Worley K."/>
            <person name="Muzny D."/>
            <person name="Gibbs R."/>
        </authorList>
    </citation>
    <scope>NUCLEOTIDE SEQUENCE</scope>
    <source>
        <strain evidence="1">Sampled in the wild</strain>
    </source>
</reference>
<evidence type="ECO:0000313" key="1">
    <source>
        <dbReference type="EMBL" id="KAG8224842.1"/>
    </source>
</evidence>
<comment type="caution">
    <text evidence="1">The sequence shown here is derived from an EMBL/GenBank/DDBJ whole genome shotgun (WGS) entry which is preliminary data.</text>
</comment>
<dbReference type="AlphaFoldDB" id="A0A8K0NX18"/>
<evidence type="ECO:0000313" key="2">
    <source>
        <dbReference type="Proteomes" id="UP000792457"/>
    </source>
</evidence>
<name>A0A8K0NX18_LADFU</name>
<reference evidence="1" key="1">
    <citation type="submission" date="2013-04" db="EMBL/GenBank/DDBJ databases">
        <authorList>
            <person name="Qu J."/>
            <person name="Murali S.C."/>
            <person name="Bandaranaike D."/>
            <person name="Bellair M."/>
            <person name="Blankenburg K."/>
            <person name="Chao H."/>
            <person name="Dinh H."/>
            <person name="Doddapaneni H."/>
            <person name="Downs B."/>
            <person name="Dugan-Rocha S."/>
            <person name="Elkadiri S."/>
            <person name="Gnanaolivu R.D."/>
            <person name="Hernandez B."/>
            <person name="Javaid M."/>
            <person name="Jayaseelan J.C."/>
            <person name="Lee S."/>
            <person name="Li M."/>
            <person name="Ming W."/>
            <person name="Munidasa M."/>
            <person name="Muniz J."/>
            <person name="Nguyen L."/>
            <person name="Ongeri F."/>
            <person name="Osuji N."/>
            <person name="Pu L.-L."/>
            <person name="Puazo M."/>
            <person name="Qu C."/>
            <person name="Quiroz J."/>
            <person name="Raj R."/>
            <person name="Weissenberger G."/>
            <person name="Xin Y."/>
            <person name="Zou X."/>
            <person name="Han Y."/>
            <person name="Richards S."/>
            <person name="Worley K."/>
            <person name="Muzny D."/>
            <person name="Gibbs R."/>
        </authorList>
    </citation>
    <scope>NUCLEOTIDE SEQUENCE</scope>
    <source>
        <strain evidence="1">Sampled in the wild</strain>
    </source>
</reference>
<protein>
    <submittedName>
        <fullName evidence="1">Uncharacterized protein</fullName>
    </submittedName>
</protein>